<name>A0ABD0K0K6_9CAEN</name>
<evidence type="ECO:0000313" key="4">
    <source>
        <dbReference type="Proteomes" id="UP001519460"/>
    </source>
</evidence>
<keyword evidence="1" id="KW-0812">Transmembrane</keyword>
<keyword evidence="1" id="KW-1133">Transmembrane helix</keyword>
<organism evidence="3 4">
    <name type="scientific">Batillaria attramentaria</name>
    <dbReference type="NCBI Taxonomy" id="370345"/>
    <lineage>
        <taxon>Eukaryota</taxon>
        <taxon>Metazoa</taxon>
        <taxon>Spiralia</taxon>
        <taxon>Lophotrochozoa</taxon>
        <taxon>Mollusca</taxon>
        <taxon>Gastropoda</taxon>
        <taxon>Caenogastropoda</taxon>
        <taxon>Sorbeoconcha</taxon>
        <taxon>Cerithioidea</taxon>
        <taxon>Batillariidae</taxon>
        <taxon>Batillaria</taxon>
    </lineage>
</organism>
<reference evidence="3 4" key="1">
    <citation type="journal article" date="2023" name="Sci. Data">
        <title>Genome assembly of the Korean intertidal mud-creeper Batillaria attramentaria.</title>
        <authorList>
            <person name="Patra A.K."/>
            <person name="Ho P.T."/>
            <person name="Jun S."/>
            <person name="Lee S.J."/>
            <person name="Kim Y."/>
            <person name="Won Y.J."/>
        </authorList>
    </citation>
    <scope>NUCLEOTIDE SEQUENCE [LARGE SCALE GENOMIC DNA]</scope>
    <source>
        <strain evidence="3">Wonlab-2016</strain>
    </source>
</reference>
<comment type="caution">
    <text evidence="3">The sequence shown here is derived from an EMBL/GenBank/DDBJ whole genome shotgun (WGS) entry which is preliminary data.</text>
</comment>
<dbReference type="SUPFAM" id="SSF82671">
    <property type="entry name" value="SEA domain"/>
    <property type="match status" value="2"/>
</dbReference>
<feature type="transmembrane region" description="Helical" evidence="1">
    <location>
        <begin position="77"/>
        <end position="102"/>
    </location>
</feature>
<dbReference type="InterPro" id="IPR036364">
    <property type="entry name" value="SEA_dom_sf"/>
</dbReference>
<keyword evidence="1" id="KW-0472">Membrane</keyword>
<keyword evidence="4" id="KW-1185">Reference proteome</keyword>
<accession>A0ABD0K0K6</accession>
<sequence>MEKSEKPKWIKNFEDTYSSPSLPGYWNKPMATGKATHDANGYRLPNGRGGFSDTSSVVSRITSSSSERAERKRARRLGLFLILVIVAFIIAALIGLLVYFLFMRDPPARYTGGGVRGSVRVLNMTYNDAMANTSSQEFRDVAEPFCQEMDKYLAASNYSDRYEGCEVVALRNVADVADCLCLGAKKGSVMVEFELRLNGSHDEDALKRQMHYIIENSVRKHKIDDVIHVLIKYFLVDIRLDWKMPYEAIEADVELPVYNLNYSSALTNNRSTEFLVDKIMKDDDVSWLTSRYRSCRVTGFTEHSTVSFTLNFEGRDPRPLQQSMIYILLSGARTVEWYNQLLKMIGTLVVTPFDYTLDLRPVNKTGPPPNVTYVSIILPVFNLTLTPELGDRRSQYFIDITTDFCNDMARFYQKSALGDKFYSCQVYGFRPHRTRIEFRIGFQGDEWPGMKDSIVTVIRAHAPDRLYGTFHLYKVGSLEVILDLLSANGLELHTSLEVVNLTFTSALEDSGSPQFLHHAVLFCRDVSG</sequence>
<dbReference type="Gene3D" id="3.30.70.960">
    <property type="entry name" value="SEA domain"/>
    <property type="match status" value="2"/>
</dbReference>
<dbReference type="EMBL" id="JACVVK020000281">
    <property type="protein sequence ID" value="KAK7480482.1"/>
    <property type="molecule type" value="Genomic_DNA"/>
</dbReference>
<dbReference type="Proteomes" id="UP001519460">
    <property type="component" value="Unassembled WGS sequence"/>
</dbReference>
<feature type="domain" description="SEA" evidence="2">
    <location>
        <begin position="111"/>
        <end position="236"/>
    </location>
</feature>
<evidence type="ECO:0000259" key="2">
    <source>
        <dbReference type="PROSITE" id="PS50024"/>
    </source>
</evidence>
<protein>
    <recommendedName>
        <fullName evidence="2">SEA domain-containing protein</fullName>
    </recommendedName>
</protein>
<dbReference type="InterPro" id="IPR000082">
    <property type="entry name" value="SEA_dom"/>
</dbReference>
<dbReference type="PROSITE" id="PS50024">
    <property type="entry name" value="SEA"/>
    <property type="match status" value="2"/>
</dbReference>
<dbReference type="Pfam" id="PF01390">
    <property type="entry name" value="SEA"/>
    <property type="match status" value="2"/>
</dbReference>
<dbReference type="AlphaFoldDB" id="A0ABD0K0K6"/>
<evidence type="ECO:0000313" key="3">
    <source>
        <dbReference type="EMBL" id="KAK7480482.1"/>
    </source>
</evidence>
<evidence type="ECO:0000256" key="1">
    <source>
        <dbReference type="SAM" id="Phobius"/>
    </source>
</evidence>
<proteinExistence type="predicted"/>
<gene>
    <name evidence="3" type="ORF">BaRGS_00028299</name>
</gene>
<feature type="domain" description="SEA" evidence="2">
    <location>
        <begin position="370"/>
        <end position="492"/>
    </location>
</feature>